<keyword evidence="1" id="KW-0812">Transmembrane</keyword>
<dbReference type="KEGG" id="vg:40078931"/>
<evidence type="ECO:0000313" key="3">
    <source>
        <dbReference type="Proteomes" id="UP000222336"/>
    </source>
</evidence>
<keyword evidence="3" id="KW-1185">Reference proteome</keyword>
<evidence type="ECO:0000313" key="2">
    <source>
        <dbReference type="EMBL" id="ALY09600.1"/>
    </source>
</evidence>
<protein>
    <submittedName>
        <fullName evidence="2">Uncharacterized protein</fullName>
    </submittedName>
</protein>
<feature type="transmembrane region" description="Helical" evidence="1">
    <location>
        <begin position="23"/>
        <end position="42"/>
    </location>
</feature>
<feature type="transmembrane region" description="Helical" evidence="1">
    <location>
        <begin position="54"/>
        <end position="73"/>
    </location>
</feature>
<dbReference type="GeneID" id="40078931"/>
<proteinExistence type="predicted"/>
<dbReference type="EMBL" id="KU160654">
    <property type="protein sequence ID" value="ALY09600.1"/>
    <property type="molecule type" value="Genomic_DNA"/>
</dbReference>
<accession>A0A0U4B4C4</accession>
<keyword evidence="1" id="KW-1133">Transmembrane helix</keyword>
<gene>
    <name evidence="2" type="primary">75</name>
    <name evidence="2" type="ORF">LAROYE_75</name>
</gene>
<dbReference type="RefSeq" id="YP_009603065.1">
    <property type="nucleotide sequence ID" value="NC_041947.1"/>
</dbReference>
<dbReference type="Proteomes" id="UP000222336">
    <property type="component" value="Segment"/>
</dbReference>
<keyword evidence="1" id="KW-0472">Membrane</keyword>
<evidence type="ECO:0000256" key="1">
    <source>
        <dbReference type="SAM" id="Phobius"/>
    </source>
</evidence>
<reference evidence="3" key="1">
    <citation type="submission" date="2015-11" db="EMBL/GenBank/DDBJ databases">
        <authorList>
            <person name="Dogans D."/>
            <person name="Schneider V.M."/>
            <person name="Bradley K.W."/>
            <person name="Asai D.J."/>
            <person name="Bowman C.A."/>
            <person name="Russell D.A."/>
            <person name="Pope W.H."/>
            <person name="Jacobs-Sera D."/>
            <person name="Hendrix R.W."/>
            <person name="Hatfull G.F."/>
        </authorList>
    </citation>
    <scope>NUCLEOTIDE SEQUENCE [LARGE SCALE GENOMIC DNA]</scope>
</reference>
<sequence>MSDHEAPSTNPLSALLAGISPKVLWPLVGGAVLTFLGTTLAAVTPETLTSLGPWAVPVAMGATAVAGYFTGYLKRDPVRDAGKEIEQVAKAVGGPPAQSQG</sequence>
<organism evidence="2 3">
    <name type="scientific">Arthrobacter phage Laroye</name>
    <dbReference type="NCBI Taxonomy" id="1772305"/>
    <lineage>
        <taxon>Viruses</taxon>
        <taxon>Duplodnaviria</taxon>
        <taxon>Heunggongvirae</taxon>
        <taxon>Uroviricota</taxon>
        <taxon>Caudoviricetes</taxon>
        <taxon>Laroyevirus</taxon>
        <taxon>Laroyevirus laroye</taxon>
    </lineage>
</organism>
<name>A0A0U4B4C4_9CAUD</name>